<dbReference type="Proteomes" id="UP000216840">
    <property type="component" value="Unassembled WGS sequence"/>
</dbReference>
<dbReference type="OrthoDB" id="1446894at2"/>
<accession>A0A265UV72</accession>
<evidence type="ECO:0000313" key="2">
    <source>
        <dbReference type="Proteomes" id="UP000216840"/>
    </source>
</evidence>
<dbReference type="EMBL" id="NGJN01000003">
    <property type="protein sequence ID" value="OZV69214.1"/>
    <property type="molecule type" value="Genomic_DNA"/>
</dbReference>
<dbReference type="RefSeq" id="WP_094967987.1">
    <property type="nucleotide sequence ID" value="NZ_NGJN01000003.1"/>
</dbReference>
<organism evidence="1 2">
    <name type="scientific">Winogradskyella aurantia</name>
    <dbReference type="NCBI Taxonomy" id="1915063"/>
    <lineage>
        <taxon>Bacteria</taxon>
        <taxon>Pseudomonadati</taxon>
        <taxon>Bacteroidota</taxon>
        <taxon>Flavobacteriia</taxon>
        <taxon>Flavobacteriales</taxon>
        <taxon>Flavobacteriaceae</taxon>
        <taxon>Winogradskyella</taxon>
    </lineage>
</organism>
<protein>
    <submittedName>
        <fullName evidence="1">Uncharacterized protein</fullName>
    </submittedName>
</protein>
<evidence type="ECO:0000313" key="1">
    <source>
        <dbReference type="EMBL" id="OZV69214.1"/>
    </source>
</evidence>
<name>A0A265UV72_9FLAO</name>
<reference evidence="1 2" key="1">
    <citation type="submission" date="2017-05" db="EMBL/GenBank/DDBJ databases">
        <title>The draft genome sequence of Idiomarina salinarum WNB302.</title>
        <authorList>
            <person name="Sun Y."/>
            <person name="Chen B."/>
            <person name="Du Z."/>
        </authorList>
    </citation>
    <scope>NUCLEOTIDE SEQUENCE [LARGE SCALE GENOMIC DNA]</scope>
    <source>
        <strain evidence="1 2">WNB302</strain>
    </source>
</reference>
<keyword evidence="2" id="KW-1185">Reference proteome</keyword>
<dbReference type="AlphaFoldDB" id="A0A265UV72"/>
<sequence>MKISSKLGVLVFIIVSLWACEDIDELSEFDITEDFNTTYTINLPEDSNGMPQSFTQVETINIASNQQIQDNLDVIQDVTLNSLTYEISEFSGVESAVVSEASLSFADITIAIADIHLQASDDTNTVYTISNSEQLNAIANALENNNEITGTVTGMVSATPVTFDIIVNLDVTVTIDLI</sequence>
<comment type="caution">
    <text evidence="1">The sequence shown here is derived from an EMBL/GenBank/DDBJ whole genome shotgun (WGS) entry which is preliminary data.</text>
</comment>
<gene>
    <name evidence="1" type="ORF">CA834_07080</name>
</gene>
<proteinExistence type="predicted"/>